<dbReference type="InterPro" id="IPR007372">
    <property type="entry name" value="Lipid/polyisoprenoid-bd_YceI"/>
</dbReference>
<evidence type="ECO:0000313" key="4">
    <source>
        <dbReference type="Proteomes" id="UP000245790"/>
    </source>
</evidence>
<gene>
    <name evidence="3" type="ORF">C8D97_109149</name>
</gene>
<protein>
    <submittedName>
        <fullName evidence="3">Polyisoprenoid-binding protein YceI</fullName>
    </submittedName>
</protein>
<dbReference type="PROSITE" id="PS51257">
    <property type="entry name" value="PROKAR_LIPOPROTEIN"/>
    <property type="match status" value="1"/>
</dbReference>
<dbReference type="AlphaFoldDB" id="A0A316FI51"/>
<feature type="signal peptide" evidence="1">
    <location>
        <begin position="1"/>
        <end position="19"/>
    </location>
</feature>
<evidence type="ECO:0000259" key="2">
    <source>
        <dbReference type="SMART" id="SM00867"/>
    </source>
</evidence>
<name>A0A316FI51_9GAMM</name>
<dbReference type="Pfam" id="PF04264">
    <property type="entry name" value="YceI"/>
    <property type="match status" value="1"/>
</dbReference>
<dbReference type="Proteomes" id="UP000245790">
    <property type="component" value="Unassembled WGS sequence"/>
</dbReference>
<reference evidence="3 4" key="1">
    <citation type="submission" date="2018-05" db="EMBL/GenBank/DDBJ databases">
        <title>Genomic Encyclopedia of Type Strains, Phase IV (KMG-IV): sequencing the most valuable type-strain genomes for metagenomic binning, comparative biology and taxonomic classification.</title>
        <authorList>
            <person name="Goeker M."/>
        </authorList>
    </citation>
    <scope>NUCLEOTIDE SEQUENCE [LARGE SCALE GENOMIC DNA]</scope>
    <source>
        <strain evidence="3 4">DSM 25350</strain>
    </source>
</reference>
<dbReference type="EMBL" id="QGGU01000009">
    <property type="protein sequence ID" value="PWK48598.1"/>
    <property type="molecule type" value="Genomic_DNA"/>
</dbReference>
<accession>A0A316FI51</accession>
<dbReference type="PANTHER" id="PTHR34406:SF1">
    <property type="entry name" value="PROTEIN YCEI"/>
    <property type="match status" value="1"/>
</dbReference>
<dbReference type="PANTHER" id="PTHR34406">
    <property type="entry name" value="PROTEIN YCEI"/>
    <property type="match status" value="1"/>
</dbReference>
<dbReference type="SUPFAM" id="SSF101874">
    <property type="entry name" value="YceI-like"/>
    <property type="match status" value="1"/>
</dbReference>
<dbReference type="InterPro" id="IPR036761">
    <property type="entry name" value="TTHA0802/YceI-like_sf"/>
</dbReference>
<evidence type="ECO:0000313" key="3">
    <source>
        <dbReference type="EMBL" id="PWK48598.1"/>
    </source>
</evidence>
<proteinExistence type="predicted"/>
<keyword evidence="4" id="KW-1185">Reference proteome</keyword>
<evidence type="ECO:0000256" key="1">
    <source>
        <dbReference type="SAM" id="SignalP"/>
    </source>
</evidence>
<dbReference type="Gene3D" id="2.40.128.110">
    <property type="entry name" value="Lipid/polyisoprenoid-binding, YceI-like"/>
    <property type="match status" value="1"/>
</dbReference>
<feature type="domain" description="Lipid/polyisoprenoid-binding YceI-like" evidence="2">
    <location>
        <begin position="39"/>
        <end position="204"/>
    </location>
</feature>
<sequence length="207" mass="23130">MFICIKPCFYLAVTVTLVSCSYLLTPSVEPQITQLEKGQYQLDPEHTTVLFKVQHLGLSMYVGRFNDMSASLNFEPNKMAQSSLQAKVQTNSVDVNNKSLEDTLRGDGWFHTEQFPEAVLKTLSVTPTEVENQFQFNAELTLLGVTKPVTLNATFHGGANNMLTGFYTLGFSATGSIKRSDFGMDQYIPMVGDRVDIEIYAEFQKVD</sequence>
<feature type="chain" id="PRO_5016351028" evidence="1">
    <location>
        <begin position="20"/>
        <end position="207"/>
    </location>
</feature>
<keyword evidence="1" id="KW-0732">Signal</keyword>
<dbReference type="SMART" id="SM00867">
    <property type="entry name" value="YceI"/>
    <property type="match status" value="1"/>
</dbReference>
<comment type="caution">
    <text evidence="3">The sequence shown here is derived from an EMBL/GenBank/DDBJ whole genome shotgun (WGS) entry which is preliminary data.</text>
</comment>
<organism evidence="3 4">
    <name type="scientific">Pleionea mediterranea</name>
    <dbReference type="NCBI Taxonomy" id="523701"/>
    <lineage>
        <taxon>Bacteria</taxon>
        <taxon>Pseudomonadati</taxon>
        <taxon>Pseudomonadota</taxon>
        <taxon>Gammaproteobacteria</taxon>
        <taxon>Oceanospirillales</taxon>
        <taxon>Pleioneaceae</taxon>
        <taxon>Pleionea</taxon>
    </lineage>
</organism>